<reference evidence="1 2" key="1">
    <citation type="submission" date="2021-07" db="EMBL/GenBank/DDBJ databases">
        <authorList>
            <person name="Palmer J.M."/>
        </authorList>
    </citation>
    <scope>NUCLEOTIDE SEQUENCE [LARGE SCALE GENOMIC DNA]</scope>
    <source>
        <strain evidence="1 2">AT_MEX2019</strain>
        <tissue evidence="1">Muscle</tissue>
    </source>
</reference>
<keyword evidence="2" id="KW-1185">Reference proteome</keyword>
<dbReference type="Proteomes" id="UP001345963">
    <property type="component" value="Unassembled WGS sequence"/>
</dbReference>
<sequence>MCSWQSVDDNVESLGGFWIEKGGSISRASWLRLSDWILVLRAGEFSNLIARNASDILQVPPEDNCMYFIRESLHGESQAWESRACAEERSKARLYDPEEAFLIPPTATALCEDLQNSAGSDRED</sequence>
<evidence type="ECO:0000313" key="2">
    <source>
        <dbReference type="Proteomes" id="UP001345963"/>
    </source>
</evidence>
<comment type="caution">
    <text evidence="1">The sequence shown here is derived from an EMBL/GenBank/DDBJ whole genome shotgun (WGS) entry which is preliminary data.</text>
</comment>
<organism evidence="1 2">
    <name type="scientific">Ataeniobius toweri</name>
    <dbReference type="NCBI Taxonomy" id="208326"/>
    <lineage>
        <taxon>Eukaryota</taxon>
        <taxon>Metazoa</taxon>
        <taxon>Chordata</taxon>
        <taxon>Craniata</taxon>
        <taxon>Vertebrata</taxon>
        <taxon>Euteleostomi</taxon>
        <taxon>Actinopterygii</taxon>
        <taxon>Neopterygii</taxon>
        <taxon>Teleostei</taxon>
        <taxon>Neoteleostei</taxon>
        <taxon>Acanthomorphata</taxon>
        <taxon>Ovalentaria</taxon>
        <taxon>Atherinomorphae</taxon>
        <taxon>Cyprinodontiformes</taxon>
        <taxon>Goodeidae</taxon>
        <taxon>Ataeniobius</taxon>
    </lineage>
</organism>
<gene>
    <name evidence="1" type="ORF">ATANTOWER_004212</name>
</gene>
<name>A0ABU7BR59_9TELE</name>
<evidence type="ECO:0000313" key="1">
    <source>
        <dbReference type="EMBL" id="MED6251889.1"/>
    </source>
</evidence>
<proteinExistence type="predicted"/>
<dbReference type="EMBL" id="JAHUTI010060465">
    <property type="protein sequence ID" value="MED6251889.1"/>
    <property type="molecule type" value="Genomic_DNA"/>
</dbReference>
<accession>A0ABU7BR59</accession>
<protein>
    <submittedName>
        <fullName evidence="1">Uncharacterized protein</fullName>
    </submittedName>
</protein>